<keyword evidence="7 11" id="KW-0408">Iron</keyword>
<evidence type="ECO:0000313" key="15">
    <source>
        <dbReference type="EMBL" id="MCS5708875.1"/>
    </source>
</evidence>
<comment type="catalytic activity">
    <reaction evidence="10 11">
        <text>L-serine = pyruvate + NH4(+)</text>
        <dbReference type="Rhea" id="RHEA:19169"/>
        <dbReference type="ChEBI" id="CHEBI:15361"/>
        <dbReference type="ChEBI" id="CHEBI:28938"/>
        <dbReference type="ChEBI" id="CHEBI:33384"/>
        <dbReference type="EC" id="4.3.1.17"/>
    </reaction>
</comment>
<keyword evidence="5 11" id="KW-0004">4Fe-4S</keyword>
<evidence type="ECO:0000256" key="10">
    <source>
        <dbReference type="ARBA" id="ARBA00049406"/>
    </source>
</evidence>
<evidence type="ECO:0000256" key="7">
    <source>
        <dbReference type="ARBA" id="ARBA00023004"/>
    </source>
</evidence>
<dbReference type="FunFam" id="3.30.1330.90:FF:000001">
    <property type="entry name" value="L-serine ammonia-lyase 1"/>
    <property type="match status" value="1"/>
</dbReference>
<name>A0A0Q9YFF7_9GAMM</name>
<dbReference type="GO" id="GO:0051539">
    <property type="term" value="F:4 iron, 4 sulfur cluster binding"/>
    <property type="evidence" value="ECO:0007669"/>
    <property type="project" value="UniProtKB-UniRule"/>
</dbReference>
<dbReference type="InterPro" id="IPR005131">
    <property type="entry name" value="Ser_deHydtase_bsu"/>
</dbReference>
<evidence type="ECO:0000313" key="16">
    <source>
        <dbReference type="Proteomes" id="UP000051494"/>
    </source>
</evidence>
<comment type="pathway">
    <text evidence="2">Carbohydrate biosynthesis; gluconeogenesis.</text>
</comment>
<organism evidence="14">
    <name type="scientific">Candidatus Berkiella cookevillensis</name>
    <dbReference type="NCBI Taxonomy" id="437022"/>
    <lineage>
        <taxon>Bacteria</taxon>
        <taxon>Pseudomonadati</taxon>
        <taxon>Pseudomonadota</taxon>
        <taxon>Gammaproteobacteria</taxon>
        <taxon>Candidatus Berkiellales</taxon>
        <taxon>Candidatus Berkiellaceae</taxon>
        <taxon>Candidatus Berkiella</taxon>
    </lineage>
</organism>
<dbReference type="GO" id="GO:0003941">
    <property type="term" value="F:L-serine ammonia-lyase activity"/>
    <property type="evidence" value="ECO:0007669"/>
    <property type="project" value="UniProtKB-UniRule"/>
</dbReference>
<feature type="domain" description="Serine dehydratase beta chain" evidence="13">
    <location>
        <begin position="3"/>
        <end position="150"/>
    </location>
</feature>
<dbReference type="Proteomes" id="UP000051494">
    <property type="component" value="Unassembled WGS sequence"/>
</dbReference>
<dbReference type="EMBL" id="LKHV01000003">
    <property type="protein sequence ID" value="KRG19261.1"/>
    <property type="molecule type" value="Genomic_DNA"/>
</dbReference>
<comment type="similarity">
    <text evidence="3 11">Belongs to the iron-sulfur dependent L-serine dehydratase family.</text>
</comment>
<dbReference type="GO" id="GO:0009063">
    <property type="term" value="P:amino acid catabolic process"/>
    <property type="evidence" value="ECO:0007669"/>
    <property type="project" value="UniProtKB-ARBA"/>
</dbReference>
<dbReference type="InterPro" id="IPR029009">
    <property type="entry name" value="ASB_dom_sf"/>
</dbReference>
<evidence type="ECO:0000256" key="9">
    <source>
        <dbReference type="ARBA" id="ARBA00023239"/>
    </source>
</evidence>
<accession>A0A0Q9YFF7</accession>
<dbReference type="PATRIC" id="fig|1590042.3.peg.805"/>
<evidence type="ECO:0000256" key="2">
    <source>
        <dbReference type="ARBA" id="ARBA00004742"/>
    </source>
</evidence>
<dbReference type="STRING" id="437022.CC99x_00783"/>
<evidence type="ECO:0000256" key="11">
    <source>
        <dbReference type="RuleBase" id="RU366059"/>
    </source>
</evidence>
<reference evidence="15" key="3">
    <citation type="submission" date="2021-06" db="EMBL/GenBank/DDBJ databases">
        <title>Genomic Description and Analysis of Intracellular Bacteria, Candidatus Berkiella cookevillensis and Candidatus Berkiella aquae.</title>
        <authorList>
            <person name="Kidane D.T."/>
            <person name="Mehari Y.T."/>
            <person name="Rice F.C."/>
            <person name="Arivett B.A."/>
            <person name="Farone A.L."/>
            <person name="Berk S.G."/>
            <person name="Farone M.B."/>
        </authorList>
    </citation>
    <scope>NUCLEOTIDE SEQUENCE</scope>
    <source>
        <strain evidence="15">CC99</strain>
    </source>
</reference>
<dbReference type="InterPro" id="IPR051318">
    <property type="entry name" value="Fe-S_L-Ser"/>
</dbReference>
<keyword evidence="8 11" id="KW-0411">Iron-sulfur</keyword>
<comment type="cofactor">
    <cofactor evidence="1 11">
        <name>[4Fe-4S] cluster</name>
        <dbReference type="ChEBI" id="CHEBI:49883"/>
    </cofactor>
</comment>
<evidence type="ECO:0000256" key="1">
    <source>
        <dbReference type="ARBA" id="ARBA00001966"/>
    </source>
</evidence>
<evidence type="ECO:0000259" key="13">
    <source>
        <dbReference type="Pfam" id="PF03315"/>
    </source>
</evidence>
<dbReference type="RefSeq" id="WP_057623895.1">
    <property type="nucleotide sequence ID" value="NZ_LKHV02000001.1"/>
</dbReference>
<dbReference type="InterPro" id="IPR005130">
    <property type="entry name" value="Ser_deHydtase-like_asu"/>
</dbReference>
<dbReference type="Pfam" id="PF03315">
    <property type="entry name" value="SDH_beta"/>
    <property type="match status" value="1"/>
</dbReference>
<proteinExistence type="inferred from homology"/>
<keyword evidence="6 11" id="KW-0479">Metal-binding</keyword>
<evidence type="ECO:0000259" key="12">
    <source>
        <dbReference type="Pfam" id="PF03313"/>
    </source>
</evidence>
<dbReference type="AlphaFoldDB" id="A0A0Q9YFF7"/>
<dbReference type="EMBL" id="LKHV02000001">
    <property type="protein sequence ID" value="MCS5708875.1"/>
    <property type="molecule type" value="Genomic_DNA"/>
</dbReference>
<evidence type="ECO:0000256" key="5">
    <source>
        <dbReference type="ARBA" id="ARBA00022485"/>
    </source>
</evidence>
<protein>
    <recommendedName>
        <fullName evidence="11">L-serine dehydratase</fullName>
        <ecNumber evidence="11">4.3.1.17</ecNumber>
    </recommendedName>
</protein>
<comment type="caution">
    <text evidence="14">The sequence shown here is derived from an EMBL/GenBank/DDBJ whole genome shotgun (WGS) entry which is preliminary data.</text>
</comment>
<dbReference type="Pfam" id="PF03313">
    <property type="entry name" value="SDH_alpha"/>
    <property type="match status" value="1"/>
</dbReference>
<dbReference type="EC" id="4.3.1.17" evidence="11"/>
<reference evidence="14" key="1">
    <citation type="submission" date="2015-09" db="EMBL/GenBank/DDBJ databases">
        <title>Draft Genome Sequences of Two Novel Amoeba-resistant Intranuclear Bacteria, Candidatus Berkiella cookevillensis and Candidatus Berkiella aquae.</title>
        <authorList>
            <person name="Mehari Y.T."/>
            <person name="Arivett B.A."/>
            <person name="Farone A.L."/>
            <person name="Gunderson J.H."/>
            <person name="Farone M.B."/>
        </authorList>
    </citation>
    <scope>NUCLEOTIDE SEQUENCE [LARGE SCALE GENOMIC DNA]</scope>
    <source>
        <strain evidence="14">CC99</strain>
    </source>
</reference>
<keyword evidence="9 11" id="KW-0456">Lyase</keyword>
<evidence type="ECO:0000256" key="3">
    <source>
        <dbReference type="ARBA" id="ARBA00008636"/>
    </source>
</evidence>
<evidence type="ECO:0000256" key="6">
    <source>
        <dbReference type="ARBA" id="ARBA00022723"/>
    </source>
</evidence>
<dbReference type="SUPFAM" id="SSF143548">
    <property type="entry name" value="Serine metabolism enzymes domain"/>
    <property type="match status" value="1"/>
</dbReference>
<evidence type="ECO:0000256" key="4">
    <source>
        <dbReference type="ARBA" id="ARBA00022432"/>
    </source>
</evidence>
<dbReference type="OrthoDB" id="9805537at2"/>
<keyword evidence="4 11" id="KW-0312">Gluconeogenesis</keyword>
<dbReference type="InterPro" id="IPR004644">
    <property type="entry name" value="Fe-S_L-Ser_mono"/>
</dbReference>
<evidence type="ECO:0000256" key="8">
    <source>
        <dbReference type="ARBA" id="ARBA00023014"/>
    </source>
</evidence>
<dbReference type="PANTHER" id="PTHR30182">
    <property type="entry name" value="L-SERINE DEHYDRATASE"/>
    <property type="match status" value="1"/>
</dbReference>
<keyword evidence="16" id="KW-1185">Reference proteome</keyword>
<sequence length="452" mass="49900">MISIFELFSIGVGPSSSHTVGPMRAANDFVAQLPNGAIKRLEVELYGSLALTGKGHGTDRAIIVGLEGYQPDTVDPAFVYQRMNRLIQEKTLMIQNQIIDFEYQEHFIFKYTENLEYHTNGMRFTAYDAENNIVHSEVYYSIGGGFIISDTALHSPNIIKEKGELPYYYETAQKLLEYCDQRKCTIAELVLENEKHWRSEDEIKEKLYEIWSVMDQAIDNGCKGKGLLPGDLKVRRRAPIHYQALLNQAEQNDITKKDFNWLNVYAMAVNEENAAGHRIVTAPTNGAAGIIPAVLKYFLHFYPKAKKEDVITYLLTAGGIAILYKKQASISGAEVGCQGEVGVACSMAAGALTAVLGGSIWQVEQAAEIGMEHHLGLTCDPILGLVQVPCIERNAMASIHAVNAAHIAMLEDGKHVVSLDQVIQTMKQTGADMHSKYKETAMGGLAVNVPIC</sequence>
<reference evidence="15" key="2">
    <citation type="journal article" date="2016" name="Genome Announc.">
        <title>Draft Genome Sequences of Two Novel Amoeba-Resistant Intranuclear Bacteria, 'Candidatus Berkiella cookevillensis' and 'Candidatus Berkiella aquae'.</title>
        <authorList>
            <person name="Mehari Y.T."/>
            <person name="Arivett B.A."/>
            <person name="Farone A.L."/>
            <person name="Gunderson J.H."/>
            <person name="Farone M.B."/>
        </authorList>
    </citation>
    <scope>NUCLEOTIDE SEQUENCE</scope>
    <source>
        <strain evidence="15">CC99</strain>
    </source>
</reference>
<feature type="domain" description="Serine dehydratase-like alpha subunit" evidence="12">
    <location>
        <begin position="182"/>
        <end position="446"/>
    </location>
</feature>
<dbReference type="Gene3D" id="3.30.1330.90">
    <property type="entry name" value="D-3-phosphoglycerate dehydrogenase, domain 3"/>
    <property type="match status" value="1"/>
</dbReference>
<dbReference type="GO" id="GO:0006094">
    <property type="term" value="P:gluconeogenesis"/>
    <property type="evidence" value="ECO:0007669"/>
    <property type="project" value="UniProtKB-KW"/>
</dbReference>
<evidence type="ECO:0000313" key="14">
    <source>
        <dbReference type="EMBL" id="KRG19261.1"/>
    </source>
</evidence>
<gene>
    <name evidence="14" type="primary">sdaA</name>
    <name evidence="14" type="ORF">CC99x_00783</name>
    <name evidence="15" type="ORF">CC99x_008145</name>
</gene>
<dbReference type="PANTHER" id="PTHR30182:SF1">
    <property type="entry name" value="L-SERINE DEHYDRATASE 1"/>
    <property type="match status" value="1"/>
</dbReference>
<dbReference type="GO" id="GO:0046872">
    <property type="term" value="F:metal ion binding"/>
    <property type="evidence" value="ECO:0007669"/>
    <property type="project" value="UniProtKB-KW"/>
</dbReference>
<dbReference type="NCBIfam" id="TIGR00720">
    <property type="entry name" value="sda_mono"/>
    <property type="match status" value="1"/>
</dbReference>